<comment type="caution">
    <text evidence="2">The sequence shown here is derived from an EMBL/GenBank/DDBJ whole genome shotgun (WGS) entry which is preliminary data.</text>
</comment>
<evidence type="ECO:0000313" key="2">
    <source>
        <dbReference type="EMBL" id="MFC6020671.1"/>
    </source>
</evidence>
<name>A0ABW1KHJ0_9ACTN</name>
<protein>
    <recommendedName>
        <fullName evidence="1">Glycosyl hydrolase family 59 C-terminal lectin domain-containing protein</fullName>
    </recommendedName>
</protein>
<evidence type="ECO:0000313" key="3">
    <source>
        <dbReference type="Proteomes" id="UP001596203"/>
    </source>
</evidence>
<dbReference type="Pfam" id="PF21708">
    <property type="entry name" value="Glyco_hydro_59_C"/>
    <property type="match status" value="1"/>
</dbReference>
<dbReference type="Proteomes" id="UP001596203">
    <property type="component" value="Unassembled WGS sequence"/>
</dbReference>
<proteinExistence type="predicted"/>
<organism evidence="2 3">
    <name type="scientific">Plantactinospora solaniradicis</name>
    <dbReference type="NCBI Taxonomy" id="1723736"/>
    <lineage>
        <taxon>Bacteria</taxon>
        <taxon>Bacillati</taxon>
        <taxon>Actinomycetota</taxon>
        <taxon>Actinomycetes</taxon>
        <taxon>Micromonosporales</taxon>
        <taxon>Micromonosporaceae</taxon>
        <taxon>Plantactinospora</taxon>
    </lineage>
</organism>
<sequence length="187" mass="19584">MTTLFTAVGVGTAQAAPLAHDDFEDGNAAGWVTTGGTWIVTRENTRVLRQSSLSAGALARTGQPGWRDYNVTATVTPDSFNGMPGFTGVAARVSSSSSYYALVLRPDETLALVRTVNGTTNTLAATRLAVSEDTPYTLTLQVTGQRLTGRVNGTQLTASDGFLSTGLAGLVTRWTTASFDNVSVDTN</sequence>
<feature type="domain" description="Glycosyl hydrolase family 59 C-terminal lectin" evidence="1">
    <location>
        <begin position="59"/>
        <end position="186"/>
    </location>
</feature>
<gene>
    <name evidence="2" type="ORF">ACFP2T_31425</name>
</gene>
<dbReference type="InterPro" id="IPR049162">
    <property type="entry name" value="GH59_C"/>
</dbReference>
<evidence type="ECO:0000259" key="1">
    <source>
        <dbReference type="Pfam" id="PF21708"/>
    </source>
</evidence>
<dbReference type="Gene3D" id="2.60.120.560">
    <property type="entry name" value="Exo-inulinase, domain 1"/>
    <property type="match status" value="1"/>
</dbReference>
<dbReference type="RefSeq" id="WP_377428160.1">
    <property type="nucleotide sequence ID" value="NZ_JBHSPR010000033.1"/>
</dbReference>
<dbReference type="EMBL" id="JBHSPR010000033">
    <property type="protein sequence ID" value="MFC6020671.1"/>
    <property type="molecule type" value="Genomic_DNA"/>
</dbReference>
<keyword evidence="3" id="KW-1185">Reference proteome</keyword>
<accession>A0ABW1KHJ0</accession>
<reference evidence="3" key="1">
    <citation type="journal article" date="2019" name="Int. J. Syst. Evol. Microbiol.">
        <title>The Global Catalogue of Microorganisms (GCM) 10K type strain sequencing project: providing services to taxonomists for standard genome sequencing and annotation.</title>
        <authorList>
            <consortium name="The Broad Institute Genomics Platform"/>
            <consortium name="The Broad Institute Genome Sequencing Center for Infectious Disease"/>
            <person name="Wu L."/>
            <person name="Ma J."/>
        </authorList>
    </citation>
    <scope>NUCLEOTIDE SEQUENCE [LARGE SCALE GENOMIC DNA]</scope>
    <source>
        <strain evidence="3">ZS-35-S2</strain>
    </source>
</reference>